<dbReference type="Proteomes" id="UP000315724">
    <property type="component" value="Chromosome"/>
</dbReference>
<evidence type="ECO:0000313" key="3">
    <source>
        <dbReference type="Proteomes" id="UP000315724"/>
    </source>
</evidence>
<dbReference type="RefSeq" id="WP_145198249.1">
    <property type="nucleotide sequence ID" value="NZ_CP036267.1"/>
</dbReference>
<name>A0A517QM78_9PLAN</name>
<sequence precursor="true">MRYAKLFATTSFLATFAIMTQVEAQEPAPAPPAVDAIPEAAIDDVSVPAPMPLPALADEGTEVPAGEYSDAFGETYSGEYCDTGATCCDTGAVCCDANAYRCCCCGHEGCYMPGIHYRKKNGKLKWCRVWTTGDMYQHYAYYPAHHGYYYFRPYNYTNVLEHKEVVVRLGGERNHPYSVAMFEPVYENYYLTNPKIVEEAPTMDMIPGASLLPNLEELLNN</sequence>
<protein>
    <submittedName>
        <fullName evidence="2">Uncharacterized protein</fullName>
    </submittedName>
</protein>
<dbReference type="EMBL" id="CP036267">
    <property type="protein sequence ID" value="QDT32752.1"/>
    <property type="molecule type" value="Genomic_DNA"/>
</dbReference>
<keyword evidence="3" id="KW-1185">Reference proteome</keyword>
<reference evidence="2 3" key="1">
    <citation type="submission" date="2019-02" db="EMBL/GenBank/DDBJ databases">
        <title>Deep-cultivation of Planctomycetes and their phenomic and genomic characterization uncovers novel biology.</title>
        <authorList>
            <person name="Wiegand S."/>
            <person name="Jogler M."/>
            <person name="Boedeker C."/>
            <person name="Pinto D."/>
            <person name="Vollmers J."/>
            <person name="Rivas-Marin E."/>
            <person name="Kohn T."/>
            <person name="Peeters S.H."/>
            <person name="Heuer A."/>
            <person name="Rast P."/>
            <person name="Oberbeckmann S."/>
            <person name="Bunk B."/>
            <person name="Jeske O."/>
            <person name="Meyerdierks A."/>
            <person name="Storesund J.E."/>
            <person name="Kallscheuer N."/>
            <person name="Luecker S."/>
            <person name="Lage O.M."/>
            <person name="Pohl T."/>
            <person name="Merkel B.J."/>
            <person name="Hornburger P."/>
            <person name="Mueller R.-W."/>
            <person name="Bruemmer F."/>
            <person name="Labrenz M."/>
            <person name="Spormann A.M."/>
            <person name="Op den Camp H."/>
            <person name="Overmann J."/>
            <person name="Amann R."/>
            <person name="Jetten M.S.M."/>
            <person name="Mascher T."/>
            <person name="Medema M.H."/>
            <person name="Devos D.P."/>
            <person name="Kaster A.-K."/>
            <person name="Ovreas L."/>
            <person name="Rohde M."/>
            <person name="Galperin M.Y."/>
            <person name="Jogler C."/>
        </authorList>
    </citation>
    <scope>NUCLEOTIDE SEQUENCE [LARGE SCALE GENOMIC DNA]</scope>
    <source>
        <strain evidence="2 3">Mal48</strain>
    </source>
</reference>
<evidence type="ECO:0000256" key="1">
    <source>
        <dbReference type="SAM" id="SignalP"/>
    </source>
</evidence>
<feature type="signal peptide" evidence="1">
    <location>
        <begin position="1"/>
        <end position="24"/>
    </location>
</feature>
<proteinExistence type="predicted"/>
<dbReference type="KEGG" id="tpol:Mal48_19990"/>
<keyword evidence="1" id="KW-0732">Signal</keyword>
<gene>
    <name evidence="2" type="ORF">Mal48_19990</name>
</gene>
<accession>A0A517QM78</accession>
<organism evidence="2 3">
    <name type="scientific">Thalassoglobus polymorphus</name>
    <dbReference type="NCBI Taxonomy" id="2527994"/>
    <lineage>
        <taxon>Bacteria</taxon>
        <taxon>Pseudomonadati</taxon>
        <taxon>Planctomycetota</taxon>
        <taxon>Planctomycetia</taxon>
        <taxon>Planctomycetales</taxon>
        <taxon>Planctomycetaceae</taxon>
        <taxon>Thalassoglobus</taxon>
    </lineage>
</organism>
<feature type="chain" id="PRO_5021775075" evidence="1">
    <location>
        <begin position="25"/>
        <end position="221"/>
    </location>
</feature>
<evidence type="ECO:0000313" key="2">
    <source>
        <dbReference type="EMBL" id="QDT32752.1"/>
    </source>
</evidence>
<dbReference type="AlphaFoldDB" id="A0A517QM78"/>
<dbReference type="OrthoDB" id="274701at2"/>